<accession>A0A8B7N9D5</accession>
<feature type="region of interest" description="Disordered" evidence="1">
    <location>
        <begin position="1"/>
        <end position="48"/>
    </location>
</feature>
<sequence length="288" mass="32179">MSSENPTPILKRNLQPTKRHSVTFSQLPDTSPPSEDPVPQPSSSNSDLVTGIRLTDYGLHYEPPAPSLPNLSKLHPGINLVSMRECERAELGSEEADDHILMLGDATLGQHLKKELEALPHNNIRVTQSTQPTEELVQTCSFFLVLLPLDQVNSCDQVKGTLNQLGTLRSDYLLRSAVVAITSAHGSDQFVADLFNLHTLLLQQKIAYYVWSNVVPAGWPSIIDRLAVEIRSCRHEFESRSKNGGESRDRVASRALLSSLLWHRDPGNSFLNEYLDVTVLRSRQHLEF</sequence>
<dbReference type="GeneID" id="108667761"/>
<dbReference type="RefSeq" id="XP_018010315.1">
    <property type="nucleotide sequence ID" value="XM_018154826.2"/>
</dbReference>
<organism evidence="2 3">
    <name type="scientific">Hyalella azteca</name>
    <name type="common">Amphipod</name>
    <dbReference type="NCBI Taxonomy" id="294128"/>
    <lineage>
        <taxon>Eukaryota</taxon>
        <taxon>Metazoa</taxon>
        <taxon>Ecdysozoa</taxon>
        <taxon>Arthropoda</taxon>
        <taxon>Crustacea</taxon>
        <taxon>Multicrustacea</taxon>
        <taxon>Malacostraca</taxon>
        <taxon>Eumalacostraca</taxon>
        <taxon>Peracarida</taxon>
        <taxon>Amphipoda</taxon>
        <taxon>Senticaudata</taxon>
        <taxon>Talitrida</taxon>
        <taxon>Talitroidea</taxon>
        <taxon>Hyalellidae</taxon>
        <taxon>Hyalella</taxon>
    </lineage>
</organism>
<keyword evidence="2" id="KW-1185">Reference proteome</keyword>
<dbReference type="AlphaFoldDB" id="A0A8B7N9D5"/>
<name>A0A8B7N9D5_HYAAZ</name>
<dbReference type="OrthoDB" id="10472220at2759"/>
<evidence type="ECO:0000313" key="3">
    <source>
        <dbReference type="RefSeq" id="XP_018010315.1"/>
    </source>
</evidence>
<dbReference type="Proteomes" id="UP000694843">
    <property type="component" value="Unplaced"/>
</dbReference>
<evidence type="ECO:0000256" key="1">
    <source>
        <dbReference type="SAM" id="MobiDB-lite"/>
    </source>
</evidence>
<evidence type="ECO:0000313" key="2">
    <source>
        <dbReference type="Proteomes" id="UP000694843"/>
    </source>
</evidence>
<dbReference type="KEGG" id="hazt:108667761"/>
<reference evidence="3" key="1">
    <citation type="submission" date="2025-08" db="UniProtKB">
        <authorList>
            <consortium name="RefSeq"/>
        </authorList>
    </citation>
    <scope>IDENTIFICATION</scope>
    <source>
        <tissue evidence="3">Whole organism</tissue>
    </source>
</reference>
<protein>
    <submittedName>
        <fullName evidence="3">Uncharacterized protein LOC108667761</fullName>
    </submittedName>
</protein>
<gene>
    <name evidence="3" type="primary">LOC108667761</name>
</gene>
<feature type="compositionally biased region" description="Pro residues" evidence="1">
    <location>
        <begin position="30"/>
        <end position="40"/>
    </location>
</feature>
<proteinExistence type="predicted"/>